<accession>A0A8T3C3H0</accession>
<dbReference type="Proteomes" id="UP000829196">
    <property type="component" value="Unassembled WGS sequence"/>
</dbReference>
<name>A0A8T3C3H0_DENNO</name>
<dbReference type="AlphaFoldDB" id="A0A8T3C3H0"/>
<proteinExistence type="predicted"/>
<reference evidence="3" key="1">
    <citation type="journal article" date="2022" name="Front. Genet.">
        <title>Chromosome-Scale Assembly of the Dendrobium nobile Genome Provides Insights Into the Molecular Mechanism of the Biosynthesis of the Medicinal Active Ingredient of Dendrobium.</title>
        <authorList>
            <person name="Xu Q."/>
            <person name="Niu S.-C."/>
            <person name="Li K.-L."/>
            <person name="Zheng P.-J."/>
            <person name="Zhang X.-J."/>
            <person name="Jia Y."/>
            <person name="Liu Y."/>
            <person name="Niu Y.-X."/>
            <person name="Yu L.-H."/>
            <person name="Chen D.-F."/>
            <person name="Zhang G.-Q."/>
        </authorList>
    </citation>
    <scope>NUCLEOTIDE SEQUENCE</scope>
    <source>
        <tissue evidence="3">Leaf</tissue>
    </source>
</reference>
<organism evidence="3 4">
    <name type="scientific">Dendrobium nobile</name>
    <name type="common">Orchid</name>
    <dbReference type="NCBI Taxonomy" id="94219"/>
    <lineage>
        <taxon>Eukaryota</taxon>
        <taxon>Viridiplantae</taxon>
        <taxon>Streptophyta</taxon>
        <taxon>Embryophyta</taxon>
        <taxon>Tracheophyta</taxon>
        <taxon>Spermatophyta</taxon>
        <taxon>Magnoliopsida</taxon>
        <taxon>Liliopsida</taxon>
        <taxon>Asparagales</taxon>
        <taxon>Orchidaceae</taxon>
        <taxon>Epidendroideae</taxon>
        <taxon>Malaxideae</taxon>
        <taxon>Dendrobiinae</taxon>
        <taxon>Dendrobium</taxon>
    </lineage>
</organism>
<dbReference type="EMBL" id="JAGYWB010000004">
    <property type="protein sequence ID" value="KAI0524840.1"/>
    <property type="molecule type" value="Genomic_DNA"/>
</dbReference>
<evidence type="ECO:0000256" key="2">
    <source>
        <dbReference type="SAM" id="SignalP"/>
    </source>
</evidence>
<sequence>MLLPMRKAMAVLCLAAMAMQVIYHASSGTPAFAMAAWNSPFVHLSPSPQPAAATMNFNNFNTAMSSFRSDGKGVDEDDGDEMRKVPTGANPLHNR</sequence>
<evidence type="ECO:0000313" key="4">
    <source>
        <dbReference type="Proteomes" id="UP000829196"/>
    </source>
</evidence>
<comment type="caution">
    <text evidence="3">The sequence shown here is derived from an EMBL/GenBank/DDBJ whole genome shotgun (WGS) entry which is preliminary data.</text>
</comment>
<feature type="signal peptide" evidence="2">
    <location>
        <begin position="1"/>
        <end position="27"/>
    </location>
</feature>
<feature type="chain" id="PRO_5035767543" evidence="2">
    <location>
        <begin position="28"/>
        <end position="95"/>
    </location>
</feature>
<feature type="region of interest" description="Disordered" evidence="1">
    <location>
        <begin position="68"/>
        <end position="95"/>
    </location>
</feature>
<gene>
    <name evidence="3" type="ORF">KFK09_004229</name>
</gene>
<protein>
    <submittedName>
        <fullName evidence="3">Uncharacterized protein</fullName>
    </submittedName>
</protein>
<keyword evidence="2" id="KW-0732">Signal</keyword>
<keyword evidence="4" id="KW-1185">Reference proteome</keyword>
<evidence type="ECO:0000256" key="1">
    <source>
        <dbReference type="SAM" id="MobiDB-lite"/>
    </source>
</evidence>
<evidence type="ECO:0000313" key="3">
    <source>
        <dbReference type="EMBL" id="KAI0524840.1"/>
    </source>
</evidence>